<name>A0A6L9EQA1_CLOBU</name>
<dbReference type="EMBL" id="WOFV02000026">
    <property type="protein sequence ID" value="NAS18145.1"/>
    <property type="molecule type" value="Genomic_DNA"/>
</dbReference>
<dbReference type="Pfam" id="PF19540">
    <property type="entry name" value="DUF6064"/>
    <property type="match status" value="1"/>
</dbReference>
<protein>
    <submittedName>
        <fullName evidence="2">Uncharacterized protein</fullName>
    </submittedName>
</protein>
<dbReference type="AlphaFoldDB" id="A0A6L9EQA1"/>
<feature type="transmembrane region" description="Helical" evidence="1">
    <location>
        <begin position="46"/>
        <end position="65"/>
    </location>
</feature>
<feature type="transmembrane region" description="Helical" evidence="1">
    <location>
        <begin position="20"/>
        <end position="37"/>
    </location>
</feature>
<comment type="caution">
    <text evidence="2">The sequence shown here is derived from an EMBL/GenBank/DDBJ whole genome shotgun (WGS) entry which is preliminary data.</text>
</comment>
<sequence length="200" mass="23090">MNSQIFWNVIANYNKHTVTIQIILMFFLGLSLLLSYYGKIKWIAKLALGIANIYISIVFFCIYGIEPVQKLFALPLYFICGAIFLYECIRNKDDKLQRPNPWQILLLLLYAIYPGISILLGNYYPKMVTYIMPCPIISLSIAVYSGYSRKNKFLLFLLTIWGLTGIKSVIFNVYEDIILLICGVYGVVVITREIRKTKLK</sequence>
<keyword evidence="1" id="KW-1133">Transmembrane helix</keyword>
<feature type="transmembrane region" description="Helical" evidence="1">
    <location>
        <begin position="127"/>
        <end position="146"/>
    </location>
</feature>
<dbReference type="Proteomes" id="UP000474042">
    <property type="component" value="Unassembled WGS sequence"/>
</dbReference>
<evidence type="ECO:0000256" key="1">
    <source>
        <dbReference type="SAM" id="Phobius"/>
    </source>
</evidence>
<keyword evidence="1" id="KW-0812">Transmembrane</keyword>
<proteinExistence type="predicted"/>
<accession>A0A6L9EQA1</accession>
<evidence type="ECO:0000313" key="3">
    <source>
        <dbReference type="Proteomes" id="UP000474042"/>
    </source>
</evidence>
<feature type="transmembrane region" description="Helical" evidence="1">
    <location>
        <begin position="71"/>
        <end position="89"/>
    </location>
</feature>
<feature type="transmembrane region" description="Helical" evidence="1">
    <location>
        <begin position="177"/>
        <end position="194"/>
    </location>
</feature>
<dbReference type="InterPro" id="IPR045708">
    <property type="entry name" value="DUF6064"/>
</dbReference>
<gene>
    <name evidence="2" type="ORF">GND98_009730</name>
</gene>
<keyword evidence="1" id="KW-0472">Membrane</keyword>
<reference evidence="2 3" key="1">
    <citation type="submission" date="2020-01" db="EMBL/GenBank/DDBJ databases">
        <title>Genome sequence of a 1,3-propanediol producer, Clostridium butyricum S3.</title>
        <authorList>
            <person name="Zhou J."/>
        </authorList>
    </citation>
    <scope>NUCLEOTIDE SEQUENCE [LARGE SCALE GENOMIC DNA]</scope>
    <source>
        <strain evidence="2 3">S3</strain>
    </source>
</reference>
<feature type="transmembrane region" description="Helical" evidence="1">
    <location>
        <begin position="153"/>
        <end position="171"/>
    </location>
</feature>
<feature type="transmembrane region" description="Helical" evidence="1">
    <location>
        <begin position="101"/>
        <end position="121"/>
    </location>
</feature>
<organism evidence="2 3">
    <name type="scientific">Clostridium butyricum</name>
    <dbReference type="NCBI Taxonomy" id="1492"/>
    <lineage>
        <taxon>Bacteria</taxon>
        <taxon>Bacillati</taxon>
        <taxon>Bacillota</taxon>
        <taxon>Clostridia</taxon>
        <taxon>Eubacteriales</taxon>
        <taxon>Clostridiaceae</taxon>
        <taxon>Clostridium</taxon>
    </lineage>
</organism>
<evidence type="ECO:0000313" key="2">
    <source>
        <dbReference type="EMBL" id="NAS18145.1"/>
    </source>
</evidence>